<dbReference type="Proteomes" id="UP000214973">
    <property type="component" value="Chromosome 1"/>
</dbReference>
<evidence type="ECO:0000313" key="3">
    <source>
        <dbReference type="EMBL" id="SNV68276.1"/>
    </source>
</evidence>
<dbReference type="KEGG" id="vrm:44547418_01178"/>
<evidence type="ECO:0000256" key="1">
    <source>
        <dbReference type="ARBA" id="ARBA00009108"/>
    </source>
</evidence>
<dbReference type="RefSeq" id="WP_095066120.1">
    <property type="nucleotide sequence ID" value="NZ_LT906470.1"/>
</dbReference>
<comment type="similarity">
    <text evidence="1">Belongs to the UPF0749 family.</text>
</comment>
<evidence type="ECO:0000313" key="4">
    <source>
        <dbReference type="Proteomes" id="UP000214973"/>
    </source>
</evidence>
<dbReference type="InterPro" id="IPR010273">
    <property type="entry name" value="DUF881"/>
</dbReference>
<keyword evidence="2" id="KW-1133">Transmembrane helix</keyword>
<proteinExistence type="inferred from homology"/>
<keyword evidence="2" id="KW-0812">Transmembrane</keyword>
<dbReference type="EMBL" id="LT906470">
    <property type="protein sequence ID" value="SNV68276.1"/>
    <property type="molecule type" value="Genomic_DNA"/>
</dbReference>
<dbReference type="Gene3D" id="3.30.70.1880">
    <property type="entry name" value="Protein of unknown function DUF881"/>
    <property type="match status" value="1"/>
</dbReference>
<organism evidence="3 4">
    <name type="scientific">Veillonella rodentium</name>
    <dbReference type="NCBI Taxonomy" id="248315"/>
    <lineage>
        <taxon>Bacteria</taxon>
        <taxon>Bacillati</taxon>
        <taxon>Bacillota</taxon>
        <taxon>Negativicutes</taxon>
        <taxon>Veillonellales</taxon>
        <taxon>Veillonellaceae</taxon>
        <taxon>Veillonella</taxon>
    </lineage>
</organism>
<gene>
    <name evidence="3" type="ORF">SAMEA44547418_01178</name>
</gene>
<accession>A0A239ZCD0</accession>
<keyword evidence="2" id="KW-0472">Membrane</keyword>
<name>A0A239ZCD0_9FIRM</name>
<evidence type="ECO:0000256" key="2">
    <source>
        <dbReference type="SAM" id="Phobius"/>
    </source>
</evidence>
<reference evidence="3 4" key="1">
    <citation type="submission" date="2017-06" db="EMBL/GenBank/DDBJ databases">
        <authorList>
            <consortium name="Pathogen Informatics"/>
        </authorList>
    </citation>
    <scope>NUCLEOTIDE SEQUENCE [LARGE SCALE GENOMIC DNA]</scope>
    <source>
        <strain evidence="3 4">NCTC12018</strain>
    </source>
</reference>
<dbReference type="AlphaFoldDB" id="A0A239ZCD0"/>
<dbReference type="PANTHER" id="PTHR37313">
    <property type="entry name" value="UPF0749 PROTEIN RV1825"/>
    <property type="match status" value="1"/>
</dbReference>
<protein>
    <submittedName>
        <fullName evidence="3">Bacterial protein of uncharacterized function (DUF881)</fullName>
    </submittedName>
</protein>
<feature type="transmembrane region" description="Helical" evidence="2">
    <location>
        <begin position="9"/>
        <end position="26"/>
    </location>
</feature>
<sequence>MISVRHERWAIAIVSFILGFMVVSQYKMTQDNIEENIRLQRAGDLAVQLKEAQQERDALLKHIETLKKSGVGGDAKADEQLMMKAALTNVKGPGVSVLIEDSSKPIQGGENPNLYVIHDEDILRIVNELRAGGAEAIAINDQRLIGTSEIRCSGPTITVNGKVFGAPFVVKAIGDPKTLNSALTMRGGVVDSLKHWGIKVTIKQEDSVAVPAFTGTFREEHMTPNELGGKE</sequence>
<dbReference type="PANTHER" id="PTHR37313:SF2">
    <property type="entry name" value="UPF0749 PROTEIN YLXX"/>
    <property type="match status" value="1"/>
</dbReference>
<dbReference type="Pfam" id="PF05949">
    <property type="entry name" value="DUF881"/>
    <property type="match status" value="1"/>
</dbReference>
<keyword evidence="4" id="KW-1185">Reference proteome</keyword>